<dbReference type="EMBL" id="BGPR01001062">
    <property type="protein sequence ID" value="GBM44354.1"/>
    <property type="molecule type" value="Genomic_DNA"/>
</dbReference>
<evidence type="ECO:0000313" key="2">
    <source>
        <dbReference type="Proteomes" id="UP000499080"/>
    </source>
</evidence>
<dbReference type="AlphaFoldDB" id="A0A4Y2FXF6"/>
<reference evidence="1 2" key="1">
    <citation type="journal article" date="2019" name="Sci. Rep.">
        <title>Orb-weaving spider Araneus ventricosus genome elucidates the spidroin gene catalogue.</title>
        <authorList>
            <person name="Kono N."/>
            <person name="Nakamura H."/>
            <person name="Ohtoshi R."/>
            <person name="Moran D.A.P."/>
            <person name="Shinohara A."/>
            <person name="Yoshida Y."/>
            <person name="Fujiwara M."/>
            <person name="Mori M."/>
            <person name="Tomita M."/>
            <person name="Arakawa K."/>
        </authorList>
    </citation>
    <scope>NUCLEOTIDE SEQUENCE [LARGE SCALE GENOMIC DNA]</scope>
</reference>
<proteinExistence type="predicted"/>
<comment type="caution">
    <text evidence="1">The sequence shown here is derived from an EMBL/GenBank/DDBJ whole genome shotgun (WGS) entry which is preliminary data.</text>
</comment>
<keyword evidence="2" id="KW-1185">Reference proteome</keyword>
<protein>
    <submittedName>
        <fullName evidence="1">Uncharacterized protein</fullName>
    </submittedName>
</protein>
<accession>A0A4Y2FXF6</accession>
<sequence length="200" mass="22248">MIGEDLQKFSGSRVMRTIEIGALPISFYYNNVCYEKDGDIANAFAEYFKSVFKSSTNYDIKDEFKSNCVGDLVKIDSVTYDDVVLAISGLKYSLNVGLDNIPSFIIRPKEHHPALPKHPGKQLKDRPPQQIVRHCGSCIIDTIKSGSCSTVLPGYDPSSEVGTKSHTTIIVPSGPREPAYLYVSRSSAFLRCPPMGFFYY</sequence>
<evidence type="ECO:0000313" key="1">
    <source>
        <dbReference type="EMBL" id="GBM44354.1"/>
    </source>
</evidence>
<gene>
    <name evidence="1" type="ORF">AVEN_185659_1</name>
</gene>
<organism evidence="1 2">
    <name type="scientific">Araneus ventricosus</name>
    <name type="common">Orbweaver spider</name>
    <name type="synonym">Epeira ventricosa</name>
    <dbReference type="NCBI Taxonomy" id="182803"/>
    <lineage>
        <taxon>Eukaryota</taxon>
        <taxon>Metazoa</taxon>
        <taxon>Ecdysozoa</taxon>
        <taxon>Arthropoda</taxon>
        <taxon>Chelicerata</taxon>
        <taxon>Arachnida</taxon>
        <taxon>Araneae</taxon>
        <taxon>Araneomorphae</taxon>
        <taxon>Entelegynae</taxon>
        <taxon>Araneoidea</taxon>
        <taxon>Araneidae</taxon>
        <taxon>Araneus</taxon>
    </lineage>
</organism>
<name>A0A4Y2FXF6_ARAVE</name>
<dbReference type="Proteomes" id="UP000499080">
    <property type="component" value="Unassembled WGS sequence"/>
</dbReference>